<sequence>MAALFVALVAAVGAAAAPAWAAGPDLAALSRGARGAIGATVDVSVGIANHGDPLTIQQVVLNYRAPAGTVIVKAAGTACVFNQERTTARCGLGTEWRSRIAARPEGGFQTIQVKITSRVTGTGSFTVTCGCDAKKANNSAEIVIEGAAKPQPTASPKPSAKPRPSESPSPQQSLSPQETFEPDYGSEAPVVAAPPAAEKDSSSSGFLLIGVGAVLFGLVGLGGAAYLWRDRSGGEEDDTE</sequence>
<evidence type="ECO:0000256" key="2">
    <source>
        <dbReference type="SAM" id="Phobius"/>
    </source>
</evidence>
<dbReference type="RefSeq" id="WP_203747591.1">
    <property type="nucleotide sequence ID" value="NZ_BONF01000020.1"/>
</dbReference>
<protein>
    <recommendedName>
        <fullName evidence="6">DUF11 domain-containing protein</fullName>
    </recommendedName>
</protein>
<keyword evidence="3" id="KW-0732">Signal</keyword>
<evidence type="ECO:0000256" key="3">
    <source>
        <dbReference type="SAM" id="SignalP"/>
    </source>
</evidence>
<feature type="transmembrane region" description="Helical" evidence="2">
    <location>
        <begin position="205"/>
        <end position="228"/>
    </location>
</feature>
<feature type="chain" id="PRO_5035256561" description="DUF11 domain-containing protein" evidence="3">
    <location>
        <begin position="22"/>
        <end position="240"/>
    </location>
</feature>
<keyword evidence="2" id="KW-1133">Transmembrane helix</keyword>
<keyword evidence="2" id="KW-0812">Transmembrane</keyword>
<gene>
    <name evidence="4" type="ORF">Cba03nite_37560</name>
</gene>
<organism evidence="4 5">
    <name type="scientific">Catellatospora bangladeshensis</name>
    <dbReference type="NCBI Taxonomy" id="310355"/>
    <lineage>
        <taxon>Bacteria</taxon>
        <taxon>Bacillati</taxon>
        <taxon>Actinomycetota</taxon>
        <taxon>Actinomycetes</taxon>
        <taxon>Micromonosporales</taxon>
        <taxon>Micromonosporaceae</taxon>
        <taxon>Catellatospora</taxon>
    </lineage>
</organism>
<reference evidence="4 5" key="1">
    <citation type="submission" date="2021-01" db="EMBL/GenBank/DDBJ databases">
        <title>Whole genome shotgun sequence of Catellatospora bangladeshensis NBRC 107357.</title>
        <authorList>
            <person name="Komaki H."/>
            <person name="Tamura T."/>
        </authorList>
    </citation>
    <scope>NUCLEOTIDE SEQUENCE [LARGE SCALE GENOMIC DNA]</scope>
    <source>
        <strain evidence="4 5">NBRC 107357</strain>
    </source>
</reference>
<comment type="caution">
    <text evidence="4">The sequence shown here is derived from an EMBL/GenBank/DDBJ whole genome shotgun (WGS) entry which is preliminary data.</text>
</comment>
<dbReference type="Proteomes" id="UP000601223">
    <property type="component" value="Unassembled WGS sequence"/>
</dbReference>
<proteinExistence type="predicted"/>
<evidence type="ECO:0000256" key="1">
    <source>
        <dbReference type="SAM" id="MobiDB-lite"/>
    </source>
</evidence>
<evidence type="ECO:0000313" key="5">
    <source>
        <dbReference type="Proteomes" id="UP000601223"/>
    </source>
</evidence>
<feature type="region of interest" description="Disordered" evidence="1">
    <location>
        <begin position="145"/>
        <end position="202"/>
    </location>
</feature>
<evidence type="ECO:0000313" key="4">
    <source>
        <dbReference type="EMBL" id="GIF82407.1"/>
    </source>
</evidence>
<dbReference type="EMBL" id="BONF01000020">
    <property type="protein sequence ID" value="GIF82407.1"/>
    <property type="molecule type" value="Genomic_DNA"/>
</dbReference>
<evidence type="ECO:0008006" key="6">
    <source>
        <dbReference type="Google" id="ProtNLM"/>
    </source>
</evidence>
<dbReference type="AlphaFoldDB" id="A0A8J3NIR3"/>
<accession>A0A8J3NIR3</accession>
<keyword evidence="5" id="KW-1185">Reference proteome</keyword>
<name>A0A8J3NIR3_9ACTN</name>
<keyword evidence="2" id="KW-0472">Membrane</keyword>
<feature type="compositionally biased region" description="Low complexity" evidence="1">
    <location>
        <begin position="168"/>
        <end position="177"/>
    </location>
</feature>
<feature type="signal peptide" evidence="3">
    <location>
        <begin position="1"/>
        <end position="21"/>
    </location>
</feature>
<feature type="compositionally biased region" description="Pro residues" evidence="1">
    <location>
        <begin position="153"/>
        <end position="167"/>
    </location>
</feature>